<evidence type="ECO:0000313" key="2">
    <source>
        <dbReference type="Proteomes" id="UP001165378"/>
    </source>
</evidence>
<comment type="caution">
    <text evidence="1">The sequence shown here is derived from an EMBL/GenBank/DDBJ whole genome shotgun (WGS) entry which is preliminary data.</text>
</comment>
<evidence type="ECO:0000313" key="1">
    <source>
        <dbReference type="EMBL" id="MCF2531544.1"/>
    </source>
</evidence>
<gene>
    <name evidence="1" type="ORF">LZ495_30615</name>
</gene>
<protein>
    <submittedName>
        <fullName evidence="1">Uncharacterized protein</fullName>
    </submittedName>
</protein>
<dbReference type="EMBL" id="JAKFHA010000024">
    <property type="protein sequence ID" value="MCF2531544.1"/>
    <property type="molecule type" value="Genomic_DNA"/>
</dbReference>
<dbReference type="AlphaFoldDB" id="A0AA41Q4S3"/>
<reference evidence="1" key="1">
    <citation type="submission" date="2022-01" db="EMBL/GenBank/DDBJ databases">
        <title>Genome-Based Taxonomic Classification of the Phylum Actinobacteria.</title>
        <authorList>
            <person name="Gao Y."/>
        </authorList>
    </citation>
    <scope>NUCLEOTIDE SEQUENCE</scope>
    <source>
        <strain evidence="1">KLBMP 8922</strain>
    </source>
</reference>
<sequence length="327" mass="35651">MTSSDTTPDKAAGPSAWQRRIAGEWHGRPSLFDAEGTWAGYEDIKRSSVYRDGATTYYMDGGLEGGGPLAGRFRLGAPFAFGVADADTDRIYEGPDFHGSGQPYGSFVDARYYGPGWQVGLNTWNQVLDDGMTQVYSSVLYEGWAVVGCFNGLYTRTTEPELDAEASARVAELLAAETRCGPVPFVLPTKERGTYAGRCELWTADQKPAGTVEVAVELQPVDLLRTRHHVTWSGALEREFTVERRRDGNRSFLEGPDAWGSARAFGRANFPVWHLAGEAVEVKGREFAVDAAPGMNAGRQLAVVYELSAGNRLESVLHGTLTWQPAA</sequence>
<organism evidence="1 2">
    <name type="scientific">Yinghuangia soli</name>
    <dbReference type="NCBI Taxonomy" id="2908204"/>
    <lineage>
        <taxon>Bacteria</taxon>
        <taxon>Bacillati</taxon>
        <taxon>Actinomycetota</taxon>
        <taxon>Actinomycetes</taxon>
        <taxon>Kitasatosporales</taxon>
        <taxon>Streptomycetaceae</taxon>
        <taxon>Yinghuangia</taxon>
    </lineage>
</organism>
<proteinExistence type="predicted"/>
<name>A0AA41Q4S3_9ACTN</name>
<accession>A0AA41Q4S3</accession>
<dbReference type="RefSeq" id="WP_235056191.1">
    <property type="nucleotide sequence ID" value="NZ_JAKFHA010000024.1"/>
</dbReference>
<keyword evidence="2" id="KW-1185">Reference proteome</keyword>
<dbReference type="Proteomes" id="UP001165378">
    <property type="component" value="Unassembled WGS sequence"/>
</dbReference>